<protein>
    <submittedName>
        <fullName evidence="2">Uncharacterized protein</fullName>
    </submittedName>
</protein>
<comment type="caution">
    <text evidence="2">The sequence shown here is derived from an EMBL/GenBank/DDBJ whole genome shotgun (WGS) entry which is preliminary data.</text>
</comment>
<evidence type="ECO:0000313" key="2">
    <source>
        <dbReference type="EMBL" id="KAJ3712747.1"/>
    </source>
</evidence>
<sequence>MQTPIRERVGGYSDFFSSGFRAISLNDSPSRPRKSSLYSLSSIPSDLIHSIPSTSRRRSVVDDNRRRKPMPWSPKSREESHTNLLTTEKRKKRSSFIEFSAGLFEKMNPGVLQPRPRSFVEFDNNQNRLRLHSRNGSSGREKLDMSGLIGTHVSSIQTCYPDANERDPFNPSPHSESFFIDLSDSSSFSSSPKRSRHQSFISFSGASVSTLNRFTRRERPASIHSLPTSDLLSSRPIKTRHPFSRSPSYQHPTNLDKADSILQEKESSDPESPYEHGNRDLADIDWREFHIQLYDNI</sequence>
<dbReference type="Proteomes" id="UP001176059">
    <property type="component" value="Unassembled WGS sequence"/>
</dbReference>
<feature type="region of interest" description="Disordered" evidence="1">
    <location>
        <begin position="53"/>
        <end position="86"/>
    </location>
</feature>
<feature type="region of interest" description="Disordered" evidence="1">
    <location>
        <begin position="219"/>
        <end position="279"/>
    </location>
</feature>
<organism evidence="2 3">
    <name type="scientific">Lentinula guzmanii</name>
    <dbReference type="NCBI Taxonomy" id="2804957"/>
    <lineage>
        <taxon>Eukaryota</taxon>
        <taxon>Fungi</taxon>
        <taxon>Dikarya</taxon>
        <taxon>Basidiomycota</taxon>
        <taxon>Agaricomycotina</taxon>
        <taxon>Agaricomycetes</taxon>
        <taxon>Agaricomycetidae</taxon>
        <taxon>Agaricales</taxon>
        <taxon>Marasmiineae</taxon>
        <taxon>Omphalotaceae</taxon>
        <taxon>Lentinula</taxon>
    </lineage>
</organism>
<evidence type="ECO:0000313" key="3">
    <source>
        <dbReference type="Proteomes" id="UP001176059"/>
    </source>
</evidence>
<reference evidence="2" key="2">
    <citation type="journal article" date="2023" name="Proc. Natl. Acad. Sci. U.S.A.">
        <title>A global phylogenomic analysis of the shiitake genus Lentinula.</title>
        <authorList>
            <person name="Sierra-Patev S."/>
            <person name="Min B."/>
            <person name="Naranjo-Ortiz M."/>
            <person name="Looney B."/>
            <person name="Konkel Z."/>
            <person name="Slot J.C."/>
            <person name="Sakamoto Y."/>
            <person name="Steenwyk J.L."/>
            <person name="Rokas A."/>
            <person name="Carro J."/>
            <person name="Camarero S."/>
            <person name="Ferreira P."/>
            <person name="Molpeceres G."/>
            <person name="Ruiz-Duenas F.J."/>
            <person name="Serrano A."/>
            <person name="Henrissat B."/>
            <person name="Drula E."/>
            <person name="Hughes K.W."/>
            <person name="Mata J.L."/>
            <person name="Ishikawa N.K."/>
            <person name="Vargas-Isla R."/>
            <person name="Ushijima S."/>
            <person name="Smith C.A."/>
            <person name="Donoghue J."/>
            <person name="Ahrendt S."/>
            <person name="Andreopoulos W."/>
            <person name="He G."/>
            <person name="LaButti K."/>
            <person name="Lipzen A."/>
            <person name="Ng V."/>
            <person name="Riley R."/>
            <person name="Sandor L."/>
            <person name="Barry K."/>
            <person name="Martinez A.T."/>
            <person name="Xiao Y."/>
            <person name="Gibbons J.G."/>
            <person name="Terashima K."/>
            <person name="Grigoriev I.V."/>
            <person name="Hibbett D."/>
        </authorList>
    </citation>
    <scope>NUCLEOTIDE SEQUENCE</scope>
    <source>
        <strain evidence="2">ET3784</strain>
    </source>
</reference>
<dbReference type="AlphaFoldDB" id="A0AA38J2T5"/>
<name>A0AA38J2T5_9AGAR</name>
<gene>
    <name evidence="2" type="ORF">DFJ43DRAFT_1161381</name>
</gene>
<keyword evidence="3" id="KW-1185">Reference proteome</keyword>
<evidence type="ECO:0000256" key="1">
    <source>
        <dbReference type="SAM" id="MobiDB-lite"/>
    </source>
</evidence>
<reference evidence="2" key="1">
    <citation type="submission" date="2022-08" db="EMBL/GenBank/DDBJ databases">
        <authorList>
            <consortium name="DOE Joint Genome Institute"/>
            <person name="Min B."/>
            <person name="Sierra-Patev S."/>
            <person name="Naranjo-Ortiz M."/>
            <person name="Looney B."/>
            <person name="Konkel Z."/>
            <person name="Slot J.C."/>
            <person name="Sakamoto Y."/>
            <person name="Steenwyk J.L."/>
            <person name="Rokas A."/>
            <person name="Carro J."/>
            <person name="Camarero S."/>
            <person name="Ferreira P."/>
            <person name="Molpeceres G."/>
            <person name="Ruiz-duenas F.J."/>
            <person name="Serrano A."/>
            <person name="Henrissat B."/>
            <person name="Drula E."/>
            <person name="Hughes K.W."/>
            <person name="Mata J.L."/>
            <person name="Ishikawa N.K."/>
            <person name="Vargas-Isla R."/>
            <person name="Ushijima S."/>
            <person name="Smith C.A."/>
            <person name="Ahrendt S."/>
            <person name="Andreopoulos W."/>
            <person name="He G."/>
            <person name="LaButti K."/>
            <person name="Lipzen A."/>
            <person name="Ng V."/>
            <person name="Riley R."/>
            <person name="Sandor L."/>
            <person name="Barry K."/>
            <person name="Martinez A.T."/>
            <person name="Xiao Y."/>
            <person name="Gibbons J.G."/>
            <person name="Terashima K."/>
            <person name="Hibbett D.S."/>
            <person name="Grigoriev I.V."/>
        </authorList>
    </citation>
    <scope>NUCLEOTIDE SEQUENCE</scope>
    <source>
        <strain evidence="2">ET3784</strain>
    </source>
</reference>
<proteinExistence type="predicted"/>
<feature type="compositionally biased region" description="Basic and acidic residues" evidence="1">
    <location>
        <begin position="254"/>
        <end position="279"/>
    </location>
</feature>
<accession>A0AA38J2T5</accession>
<dbReference type="EMBL" id="JANVFO010000106">
    <property type="protein sequence ID" value="KAJ3712747.1"/>
    <property type="molecule type" value="Genomic_DNA"/>
</dbReference>